<reference evidence="5" key="1">
    <citation type="submission" date="2021-11" db="EMBL/GenBank/DDBJ databases">
        <title>Australian commercial rhizobial inoculants.</title>
        <authorList>
            <person name="Kohlmeier M.G."/>
            <person name="O'Hara G.W."/>
            <person name="Colombi E."/>
            <person name="Ramsay J.P."/>
            <person name="Terpolilli J."/>
        </authorList>
    </citation>
    <scope>NUCLEOTIDE SEQUENCE</scope>
    <source>
        <strain evidence="5">CC829</strain>
    </source>
</reference>
<keyword evidence="6" id="KW-1185">Reference proteome</keyword>
<dbReference type="InterPro" id="IPR042188">
    <property type="entry name" value="MmgE/PrpD_sf_2"/>
</dbReference>
<dbReference type="InterPro" id="IPR005656">
    <property type="entry name" value="MmgE_PrpD"/>
</dbReference>
<dbReference type="SUPFAM" id="SSF103378">
    <property type="entry name" value="2-methylcitrate dehydratase PrpD"/>
    <property type="match status" value="1"/>
</dbReference>
<dbReference type="RefSeq" id="WP_231143308.1">
    <property type="nucleotide sequence ID" value="NZ_CP088100.1"/>
</dbReference>
<evidence type="ECO:0000313" key="5">
    <source>
        <dbReference type="EMBL" id="UFW85479.1"/>
    </source>
</evidence>
<comment type="similarity">
    <text evidence="1">Belongs to the PrpD family.</text>
</comment>
<feature type="chain" id="PRO_5046918389" evidence="2">
    <location>
        <begin position="28"/>
        <end position="478"/>
    </location>
</feature>
<dbReference type="EMBL" id="CP088100">
    <property type="protein sequence ID" value="UFW85479.1"/>
    <property type="molecule type" value="Genomic_DNA"/>
</dbReference>
<evidence type="ECO:0000313" key="6">
    <source>
        <dbReference type="Proteomes" id="UP001430990"/>
    </source>
</evidence>
<feature type="domain" description="MmgE/PrpD N-terminal" evidence="3">
    <location>
        <begin position="34"/>
        <end position="279"/>
    </location>
</feature>
<evidence type="ECO:0000256" key="1">
    <source>
        <dbReference type="ARBA" id="ARBA00006174"/>
    </source>
</evidence>
<evidence type="ECO:0000259" key="4">
    <source>
        <dbReference type="Pfam" id="PF19305"/>
    </source>
</evidence>
<dbReference type="InterPro" id="IPR006311">
    <property type="entry name" value="TAT_signal"/>
</dbReference>
<feature type="signal peptide" evidence="2">
    <location>
        <begin position="1"/>
        <end position="27"/>
    </location>
</feature>
<dbReference type="PANTHER" id="PTHR16943">
    <property type="entry name" value="2-METHYLCITRATE DEHYDRATASE-RELATED"/>
    <property type="match status" value="1"/>
</dbReference>
<dbReference type="Pfam" id="PF03972">
    <property type="entry name" value="MmgE_PrpD_N"/>
    <property type="match status" value="1"/>
</dbReference>
<evidence type="ECO:0000259" key="3">
    <source>
        <dbReference type="Pfam" id="PF03972"/>
    </source>
</evidence>
<name>A0ABY3QIQ7_9BRAD</name>
<organism evidence="5 6">
    <name type="scientific">Bradyrhizobium barranii</name>
    <dbReference type="NCBI Taxonomy" id="2992140"/>
    <lineage>
        <taxon>Bacteria</taxon>
        <taxon>Pseudomonadati</taxon>
        <taxon>Pseudomonadota</taxon>
        <taxon>Alphaproteobacteria</taxon>
        <taxon>Hyphomicrobiales</taxon>
        <taxon>Nitrobacteraceae</taxon>
        <taxon>Bradyrhizobium</taxon>
    </lineage>
</organism>
<feature type="domain" description="MmgE/PrpD C-terminal" evidence="4">
    <location>
        <begin position="299"/>
        <end position="460"/>
    </location>
</feature>
<dbReference type="InterPro" id="IPR045336">
    <property type="entry name" value="MmgE_PrpD_N"/>
</dbReference>
<dbReference type="Gene3D" id="3.30.1330.120">
    <property type="entry name" value="2-methylcitrate dehydratase PrpD"/>
    <property type="match status" value="1"/>
</dbReference>
<dbReference type="InterPro" id="IPR042183">
    <property type="entry name" value="MmgE/PrpD_sf_1"/>
</dbReference>
<dbReference type="InterPro" id="IPR036148">
    <property type="entry name" value="MmgE/PrpD_sf"/>
</dbReference>
<dbReference type="Pfam" id="PF19305">
    <property type="entry name" value="MmgE_PrpD_C"/>
    <property type="match status" value="1"/>
</dbReference>
<sequence>MPSRRRFLQSAGSVAALVATGGRAALAASPGVTERLARYMVAARDQELPEQVLRECKHRILDTLGAMVSGSRMKPGEMALKYVRTLGGDAQASVVGSDFRTTAVNAALANAMCAHADETDDFEPVTKAHPGCSVVPTALAIGEREHRSGQDFIRAVTLGYDLTCRLLMALGPDLVRGSHRSAEGTSSTFGALGAAASLAQLDEKGTRYAISYSSQQVSGLWSWVKDKDHIEKAFDFAGMGARNGVMAVDMVKNGLTGVDDVLDGTHNLFIALSSDPKPEEMVKELGSRFYVTETAIKTFSVGYPIQSPLDAMLTLRKQHSLTPDNVRSILVKLPTDAMGIVGESAMPDVNCQHLVAVALVKGAVSFNDSHDVALMHDPKILEQRAKVTLAGDKALMDPAAPRGAVVEVTLTDGKKVEHFTKYPPGTKENPLSTEAVAAKTRDLIAPVLGSDRAEKLIDQIGNLERLDDVGKLRPLLTA</sequence>
<proteinExistence type="inferred from homology"/>
<keyword evidence="2" id="KW-0732">Signal</keyword>
<protein>
    <submittedName>
        <fullName evidence="5">MmgE/PrpD family protein</fullName>
    </submittedName>
</protein>
<dbReference type="PROSITE" id="PS51318">
    <property type="entry name" value="TAT"/>
    <property type="match status" value="1"/>
</dbReference>
<evidence type="ECO:0000256" key="2">
    <source>
        <dbReference type="SAM" id="SignalP"/>
    </source>
</evidence>
<accession>A0ABY3QIQ7</accession>
<dbReference type="Proteomes" id="UP001430990">
    <property type="component" value="Chromosome"/>
</dbReference>
<gene>
    <name evidence="5" type="ORF">BjapCC829_37085</name>
</gene>
<dbReference type="PANTHER" id="PTHR16943:SF8">
    <property type="entry name" value="2-METHYLCITRATE DEHYDRATASE"/>
    <property type="match status" value="1"/>
</dbReference>
<dbReference type="Gene3D" id="1.10.4100.10">
    <property type="entry name" value="2-methylcitrate dehydratase PrpD"/>
    <property type="match status" value="1"/>
</dbReference>
<dbReference type="InterPro" id="IPR045337">
    <property type="entry name" value="MmgE_PrpD_C"/>
</dbReference>